<gene>
    <name evidence="1" type="ORF">LPBF_07410</name>
</gene>
<dbReference type="Proteomes" id="UP000093510">
    <property type="component" value="Unassembled WGS sequence"/>
</dbReference>
<dbReference type="EMBL" id="LVEP01000024">
    <property type="protein sequence ID" value="OCB76129.1"/>
    <property type="molecule type" value="Genomic_DNA"/>
</dbReference>
<keyword evidence="2" id="KW-1185">Reference proteome</keyword>
<dbReference type="RefSeq" id="WP_066334508.1">
    <property type="nucleotide sequence ID" value="NZ_CP017688.1"/>
</dbReference>
<dbReference type="Pfam" id="PF13591">
    <property type="entry name" value="MerR_2"/>
    <property type="match status" value="1"/>
</dbReference>
<sequence length="96" mass="11184">MSTENLITLNTLCQHYNLEITFFTDLKDLGLIAIQNIEQTLYVHQDAIYKVEKIVRIHQDLEVNVAGIDVILNLLNKIELLQKELTETQNSLRLYQ</sequence>
<reference evidence="1 2" key="1">
    <citation type="submission" date="2016-03" db="EMBL/GenBank/DDBJ databases">
        <authorList>
            <person name="Ploux O."/>
        </authorList>
    </citation>
    <scope>NUCLEOTIDE SEQUENCE [LARGE SCALE GENOMIC DNA]</scope>
    <source>
        <strain evidence="1 2">LPB0076</strain>
    </source>
</reference>
<proteinExistence type="predicted"/>
<dbReference type="AlphaFoldDB" id="A0A1B9E2G3"/>
<comment type="caution">
    <text evidence="1">The sequence shown here is derived from an EMBL/GenBank/DDBJ whole genome shotgun (WGS) entry which is preliminary data.</text>
</comment>
<name>A0A1B9E2G3_9FLAO</name>
<dbReference type="OrthoDB" id="1494789at2"/>
<evidence type="ECO:0000313" key="1">
    <source>
        <dbReference type="EMBL" id="OCB76129.1"/>
    </source>
</evidence>
<organism evidence="1 2">
    <name type="scientific">Flavobacterium crassostreae</name>
    <dbReference type="NCBI Taxonomy" id="1763534"/>
    <lineage>
        <taxon>Bacteria</taxon>
        <taxon>Pseudomonadati</taxon>
        <taxon>Bacteroidota</taxon>
        <taxon>Flavobacteriia</taxon>
        <taxon>Flavobacteriales</taxon>
        <taxon>Flavobacteriaceae</taxon>
        <taxon>Flavobacterium</taxon>
    </lineage>
</organism>
<dbReference type="STRING" id="1763534.GCA_001831475_02190"/>
<dbReference type="Gene3D" id="1.10.1660.10">
    <property type="match status" value="1"/>
</dbReference>
<protein>
    <submittedName>
        <fullName evidence="1">MerR family transcriptional regulator</fullName>
    </submittedName>
</protein>
<accession>A0A1B9E2G3</accession>
<evidence type="ECO:0000313" key="2">
    <source>
        <dbReference type="Proteomes" id="UP000093510"/>
    </source>
</evidence>